<organism evidence="13 14">
    <name type="scientific">Ammoniphilus resinae</name>
    <dbReference type="NCBI Taxonomy" id="861532"/>
    <lineage>
        <taxon>Bacteria</taxon>
        <taxon>Bacillati</taxon>
        <taxon>Bacillota</taxon>
        <taxon>Bacilli</taxon>
        <taxon>Bacillales</taxon>
        <taxon>Paenibacillaceae</taxon>
        <taxon>Aneurinibacillus group</taxon>
        <taxon>Ammoniphilus</taxon>
    </lineage>
</organism>
<feature type="transmembrane region" description="Helical" evidence="11">
    <location>
        <begin position="143"/>
        <end position="164"/>
    </location>
</feature>
<keyword evidence="9 11" id="KW-0472">Membrane</keyword>
<feature type="transmembrane region" description="Helical" evidence="11">
    <location>
        <begin position="286"/>
        <end position="307"/>
    </location>
</feature>
<evidence type="ECO:0000256" key="10">
    <source>
        <dbReference type="ARBA" id="ARBA00023201"/>
    </source>
</evidence>
<evidence type="ECO:0000256" key="4">
    <source>
        <dbReference type="ARBA" id="ARBA00022449"/>
    </source>
</evidence>
<evidence type="ECO:0000259" key="12">
    <source>
        <dbReference type="Pfam" id="PF00999"/>
    </source>
</evidence>
<keyword evidence="5 11" id="KW-0812">Transmembrane</keyword>
<evidence type="ECO:0000256" key="3">
    <source>
        <dbReference type="ARBA" id="ARBA00022448"/>
    </source>
</evidence>
<keyword evidence="10" id="KW-0739">Sodium transport</keyword>
<protein>
    <submittedName>
        <fullName evidence="13">Monovalent cation:proton antiporter-2 (CPA2) family protein</fullName>
    </submittedName>
</protein>
<dbReference type="InterPro" id="IPR038770">
    <property type="entry name" value="Na+/solute_symporter_sf"/>
</dbReference>
<evidence type="ECO:0000313" key="13">
    <source>
        <dbReference type="EMBL" id="MBP1931693.1"/>
    </source>
</evidence>
<evidence type="ECO:0000256" key="2">
    <source>
        <dbReference type="ARBA" id="ARBA00005551"/>
    </source>
</evidence>
<comment type="subcellular location">
    <subcellularLocation>
        <location evidence="1">Membrane</location>
        <topology evidence="1">Multi-pass membrane protein</topology>
    </subcellularLocation>
</comment>
<evidence type="ECO:0000256" key="1">
    <source>
        <dbReference type="ARBA" id="ARBA00004141"/>
    </source>
</evidence>
<evidence type="ECO:0000256" key="8">
    <source>
        <dbReference type="ARBA" id="ARBA00023065"/>
    </source>
</evidence>
<dbReference type="Gene3D" id="1.20.1530.20">
    <property type="match status" value="1"/>
</dbReference>
<evidence type="ECO:0000313" key="14">
    <source>
        <dbReference type="Proteomes" id="UP001519343"/>
    </source>
</evidence>
<keyword evidence="6 11" id="KW-1133">Transmembrane helix</keyword>
<feature type="transmembrane region" description="Helical" evidence="11">
    <location>
        <begin position="350"/>
        <end position="372"/>
    </location>
</feature>
<reference evidence="13 14" key="1">
    <citation type="submission" date="2021-03" db="EMBL/GenBank/DDBJ databases">
        <title>Genomic Encyclopedia of Type Strains, Phase IV (KMG-IV): sequencing the most valuable type-strain genomes for metagenomic binning, comparative biology and taxonomic classification.</title>
        <authorList>
            <person name="Goeker M."/>
        </authorList>
    </citation>
    <scope>NUCLEOTIDE SEQUENCE [LARGE SCALE GENOMIC DNA]</scope>
    <source>
        <strain evidence="13 14">DSM 24738</strain>
    </source>
</reference>
<evidence type="ECO:0000256" key="11">
    <source>
        <dbReference type="SAM" id="Phobius"/>
    </source>
</evidence>
<feature type="transmembrane region" description="Helical" evidence="11">
    <location>
        <begin position="261"/>
        <end position="280"/>
    </location>
</feature>
<comment type="caution">
    <text evidence="13">The sequence shown here is derived from an EMBL/GenBank/DDBJ whole genome shotgun (WGS) entry which is preliminary data.</text>
</comment>
<feature type="domain" description="Cation/H+ exchanger transmembrane" evidence="12">
    <location>
        <begin position="15"/>
        <end position="369"/>
    </location>
</feature>
<feature type="transmembrane region" description="Helical" evidence="11">
    <location>
        <begin position="113"/>
        <end position="131"/>
    </location>
</feature>
<dbReference type="Pfam" id="PF00999">
    <property type="entry name" value="Na_H_Exchanger"/>
    <property type="match status" value="1"/>
</dbReference>
<keyword evidence="8" id="KW-0406">Ion transport</keyword>
<evidence type="ECO:0000256" key="7">
    <source>
        <dbReference type="ARBA" id="ARBA00023053"/>
    </source>
</evidence>
<name>A0ABS4GN52_9BACL</name>
<keyword evidence="7" id="KW-0915">Sodium</keyword>
<dbReference type="PANTHER" id="PTHR43562:SF3">
    <property type="entry name" value="SODIUM ION_PROTON EXCHANGER (EUROFUNG)"/>
    <property type="match status" value="1"/>
</dbReference>
<gene>
    <name evidence="13" type="ORF">J2Z37_001694</name>
</gene>
<dbReference type="InterPro" id="IPR006153">
    <property type="entry name" value="Cation/H_exchanger_TM"/>
</dbReference>
<keyword evidence="14" id="KW-1185">Reference proteome</keyword>
<feature type="transmembrane region" description="Helical" evidence="11">
    <location>
        <begin position="82"/>
        <end position="101"/>
    </location>
</feature>
<dbReference type="Proteomes" id="UP001519343">
    <property type="component" value="Unassembled WGS sequence"/>
</dbReference>
<accession>A0ABS4GN52</accession>
<dbReference type="RefSeq" id="WP_209809771.1">
    <property type="nucleotide sequence ID" value="NZ_JAGGKT010000003.1"/>
</dbReference>
<comment type="similarity">
    <text evidence="2">Belongs to the monovalent cation:proton antiporter 2 (CPA2) transporter (TC 2.A.37) family.</text>
</comment>
<sequence>MLIFELAIILLASKLAGELSVKLGQPSVLGKLLIGIVLGPSVLGLVNDTEILSEISQVGVILLMFIAGLETDVEEFKRTGKASTYVGVAGIIVPLIVGYLAGEMMSLSHLESLFLGLLLSATSVSISVQALKELGKLKSREGTTILGAAVIDDILVIIALAFVMSLAGGDVNLGTIVLKKVIFFAVALLLGWKAVPWLLKLFAPLRVTESIVSAGLILCFFFAYLAEYAGVAAIIGSYIAGVSISLTNYKEQVFERVETISYSLFVPVFFTSIGVAAEFTGVFEHLGLIGFLSLLAILTKLLGSAIGAKLAGFQWKSSLGIGSAMVSRGEVALIIAAIGLESSLLTQELFAVVVVVILVTTIVTPPMMKLFLSEKEKA</sequence>
<dbReference type="EMBL" id="JAGGKT010000003">
    <property type="protein sequence ID" value="MBP1931693.1"/>
    <property type="molecule type" value="Genomic_DNA"/>
</dbReference>
<feature type="transmembrane region" description="Helical" evidence="11">
    <location>
        <begin position="176"/>
        <end position="195"/>
    </location>
</feature>
<keyword evidence="3" id="KW-0813">Transport</keyword>
<evidence type="ECO:0000256" key="6">
    <source>
        <dbReference type="ARBA" id="ARBA00022989"/>
    </source>
</evidence>
<keyword evidence="4" id="KW-0050">Antiport</keyword>
<proteinExistence type="inferred from homology"/>
<evidence type="ECO:0000256" key="9">
    <source>
        <dbReference type="ARBA" id="ARBA00023136"/>
    </source>
</evidence>
<evidence type="ECO:0000256" key="5">
    <source>
        <dbReference type="ARBA" id="ARBA00022692"/>
    </source>
</evidence>
<dbReference type="PANTHER" id="PTHR43562">
    <property type="entry name" value="NAPA-TYPE SODIUM/HYDROGEN ANTIPORTER"/>
    <property type="match status" value="1"/>
</dbReference>